<sequence>MATALPSASLTCCCVMLIAPSRFLIFSAIESSRCSLIQVRSDATALLTAEMCCGVTVELSVTLPADAVTAHGGRVSPCPRRDIVERSD</sequence>
<evidence type="ECO:0000313" key="2">
    <source>
        <dbReference type="Proteomes" id="UP000483820"/>
    </source>
</evidence>
<reference evidence="1 2" key="1">
    <citation type="submission" date="2019-12" db="EMBL/GenBank/DDBJ databases">
        <title>Chromosome-level assembly of the Caenorhabditis remanei genome.</title>
        <authorList>
            <person name="Teterina A.A."/>
            <person name="Willis J.H."/>
            <person name="Phillips P.C."/>
        </authorList>
    </citation>
    <scope>NUCLEOTIDE SEQUENCE [LARGE SCALE GENOMIC DNA]</scope>
    <source>
        <strain evidence="1 2">PX506</strain>
        <tissue evidence="1">Whole organism</tissue>
    </source>
</reference>
<dbReference type="AlphaFoldDB" id="A0A6A5H6Y8"/>
<dbReference type="CTD" id="78775033"/>
<name>A0A6A5H6Y8_CAERE</name>
<gene>
    <name evidence="1" type="ORF">GCK72_010888</name>
</gene>
<proteinExistence type="predicted"/>
<accession>A0A6A5H6Y8</accession>
<dbReference type="Proteomes" id="UP000483820">
    <property type="component" value="Chromosome III"/>
</dbReference>
<dbReference type="RefSeq" id="XP_053587663.1">
    <property type="nucleotide sequence ID" value="XM_053728086.1"/>
</dbReference>
<dbReference type="EMBL" id="WUAV01000003">
    <property type="protein sequence ID" value="KAF1762626.1"/>
    <property type="molecule type" value="Genomic_DNA"/>
</dbReference>
<dbReference type="GeneID" id="78775033"/>
<evidence type="ECO:0000313" key="1">
    <source>
        <dbReference type="EMBL" id="KAF1762626.1"/>
    </source>
</evidence>
<protein>
    <submittedName>
        <fullName evidence="1">Uncharacterized protein</fullName>
    </submittedName>
</protein>
<organism evidence="1 2">
    <name type="scientific">Caenorhabditis remanei</name>
    <name type="common">Caenorhabditis vulgaris</name>
    <dbReference type="NCBI Taxonomy" id="31234"/>
    <lineage>
        <taxon>Eukaryota</taxon>
        <taxon>Metazoa</taxon>
        <taxon>Ecdysozoa</taxon>
        <taxon>Nematoda</taxon>
        <taxon>Chromadorea</taxon>
        <taxon>Rhabditida</taxon>
        <taxon>Rhabditina</taxon>
        <taxon>Rhabditomorpha</taxon>
        <taxon>Rhabditoidea</taxon>
        <taxon>Rhabditidae</taxon>
        <taxon>Peloderinae</taxon>
        <taxon>Caenorhabditis</taxon>
    </lineage>
</organism>
<dbReference type="KEGG" id="crq:GCK72_010888"/>
<comment type="caution">
    <text evidence="1">The sequence shown here is derived from an EMBL/GenBank/DDBJ whole genome shotgun (WGS) entry which is preliminary data.</text>
</comment>